<dbReference type="SUPFAM" id="SSF55331">
    <property type="entry name" value="Tautomerase/MIF"/>
    <property type="match status" value="1"/>
</dbReference>
<dbReference type="InterPro" id="IPR014347">
    <property type="entry name" value="Tautomerase/MIF_sf"/>
</dbReference>
<dbReference type="Proteomes" id="UP000465712">
    <property type="component" value="Unassembled WGS sequence"/>
</dbReference>
<dbReference type="EMBL" id="WXWW01000152">
    <property type="protein sequence ID" value="NAW65548.1"/>
    <property type="molecule type" value="Genomic_DNA"/>
</dbReference>
<organism evidence="1 2">
    <name type="scientific">Photobacterium halotolerans</name>
    <dbReference type="NCBI Taxonomy" id="265726"/>
    <lineage>
        <taxon>Bacteria</taxon>
        <taxon>Pseudomonadati</taxon>
        <taxon>Pseudomonadota</taxon>
        <taxon>Gammaproteobacteria</taxon>
        <taxon>Vibrionales</taxon>
        <taxon>Vibrionaceae</taxon>
        <taxon>Photobacterium</taxon>
    </lineage>
</organism>
<evidence type="ECO:0000313" key="1">
    <source>
        <dbReference type="EMBL" id="NAW65548.1"/>
    </source>
</evidence>
<protein>
    <recommendedName>
        <fullName evidence="3">4-oxalocrotonate tautomerase domain-containing protein</fullName>
    </recommendedName>
</protein>
<evidence type="ECO:0000313" key="2">
    <source>
        <dbReference type="Proteomes" id="UP000465712"/>
    </source>
</evidence>
<reference evidence="1 2" key="1">
    <citation type="submission" date="2017-05" db="EMBL/GenBank/DDBJ databases">
        <title>High clonality and local adaptation shapes Vibrionaceae linages within an endangered oasis.</title>
        <authorList>
            <person name="Vazquez-Rosas-Landa M."/>
        </authorList>
    </citation>
    <scope>NUCLEOTIDE SEQUENCE [LARGE SCALE GENOMIC DNA]</scope>
    <source>
        <strain evidence="1 2">P46_P4S1P180</strain>
    </source>
</reference>
<dbReference type="RefSeq" id="WP_027254211.1">
    <property type="nucleotide sequence ID" value="NZ_WXWU01000017.1"/>
</dbReference>
<name>A0A7X4XVB4_9GAMM</name>
<evidence type="ECO:0008006" key="3">
    <source>
        <dbReference type="Google" id="ProtNLM"/>
    </source>
</evidence>
<comment type="caution">
    <text evidence="1">The sequence shown here is derived from an EMBL/GenBank/DDBJ whole genome shotgun (WGS) entry which is preliminary data.</text>
</comment>
<dbReference type="AlphaFoldDB" id="A0A7X4XVB4"/>
<sequence length="128" mass="13949">MPLIRIKSLPFAGDVEVNVALGILSQAIADATLIPQQHIMIVWEYIPAGHFVHGGQLANQQPSNSHPVLVDMVAPNFNTEAQIAAMLELIASSLSRTLPIAQNNIFINYTPAYSDGVYDDGHVVEWES</sequence>
<dbReference type="OrthoDB" id="5815263at2"/>
<dbReference type="Gene3D" id="3.30.429.10">
    <property type="entry name" value="Macrophage Migration Inhibitory Factor"/>
    <property type="match status" value="1"/>
</dbReference>
<accession>A0A7X4XVB4</accession>
<gene>
    <name evidence="1" type="ORF">CAG72_09985</name>
</gene>
<proteinExistence type="predicted"/>